<proteinExistence type="predicted"/>
<reference evidence="1 2" key="1">
    <citation type="submission" date="2024-06" db="EMBL/GenBank/DDBJ databases">
        <title>Genomic Encyclopedia of Type Strains, Phase V (KMG-V): Genome sequencing to study the core and pangenomes of soil and plant-associated prokaryotes.</title>
        <authorList>
            <person name="Whitman W."/>
        </authorList>
    </citation>
    <scope>NUCLEOTIDE SEQUENCE [LARGE SCALE GENOMIC DNA]</scope>
    <source>
        <strain evidence="1 2">NE40</strain>
    </source>
</reference>
<dbReference type="Proteomes" id="UP001549366">
    <property type="component" value="Unassembled WGS sequence"/>
</dbReference>
<accession>A0ABV2SFR6</accession>
<organism evidence="1 2">
    <name type="scientific">Endozoicomonas lisbonensis</name>
    <dbReference type="NCBI Taxonomy" id="3120522"/>
    <lineage>
        <taxon>Bacteria</taxon>
        <taxon>Pseudomonadati</taxon>
        <taxon>Pseudomonadota</taxon>
        <taxon>Gammaproteobacteria</taxon>
        <taxon>Oceanospirillales</taxon>
        <taxon>Endozoicomonadaceae</taxon>
        <taxon>Endozoicomonas</taxon>
    </lineage>
</organism>
<keyword evidence="2" id="KW-1185">Reference proteome</keyword>
<protein>
    <submittedName>
        <fullName evidence="1">Uncharacterized protein</fullName>
    </submittedName>
</protein>
<comment type="caution">
    <text evidence="1">The sequence shown here is derived from an EMBL/GenBank/DDBJ whole genome shotgun (WGS) entry which is preliminary data.</text>
</comment>
<evidence type="ECO:0000313" key="1">
    <source>
        <dbReference type="EMBL" id="MET4756606.1"/>
    </source>
</evidence>
<gene>
    <name evidence="1" type="ORF">V5J35_001798</name>
</gene>
<name>A0ABV2SFR6_9GAMM</name>
<evidence type="ECO:0000313" key="2">
    <source>
        <dbReference type="Proteomes" id="UP001549366"/>
    </source>
</evidence>
<dbReference type="EMBL" id="JBEWTB010000002">
    <property type="protein sequence ID" value="MET4756606.1"/>
    <property type="molecule type" value="Genomic_DNA"/>
</dbReference>
<sequence length="37" mass="3952">MDAIAKIHSVAPQVWCDLVDFEITPAGGANKPELSAR</sequence>